<accession>S8ADA7</accession>
<dbReference type="EMBL" id="AQGS01000269">
    <property type="protein sequence ID" value="EPS40919.1"/>
    <property type="molecule type" value="Genomic_DNA"/>
</dbReference>
<reference evidence="3" key="2">
    <citation type="submission" date="2013-04" db="EMBL/GenBank/DDBJ databases">
        <title>Genomic mechanisms accounting for the adaptation to parasitism in nematode-trapping fungi.</title>
        <authorList>
            <person name="Ahren D.G."/>
        </authorList>
    </citation>
    <scope>NUCLEOTIDE SEQUENCE [LARGE SCALE GENOMIC DNA]</scope>
    <source>
        <strain evidence="3">CBS 200.50</strain>
    </source>
</reference>
<dbReference type="OrthoDB" id="5287512at2759"/>
<dbReference type="OMA" id="CERCLGF"/>
<evidence type="ECO:0000313" key="3">
    <source>
        <dbReference type="Proteomes" id="UP000015100"/>
    </source>
</evidence>
<keyword evidence="3" id="KW-1185">Reference proteome</keyword>
<sequence length="559" mass="63510">MSCTLLDKPLPRLSIQSMEALTSMSAISRSQSVRISNVGHQRSSSLHNLQRQRSGSISSANHQRASSLNKLHRSTTVYIPSGAPPVVRRSVQRAPPPPPPPPAYDLLDWVLFFPSPVSASFVGLLAIEDLISLSQVCRSFRCHLIPTFRYGKHSHRMSNLEREWHPLVKSVVANTSVSERPAHSAWREMTPYAHYLEEQKTNRSGFDIFRLIKVFRNEYFNAITTIDLDGLKLNKYTSNLKWVHLCTNLEKLSIRSCSGVTVKDLATVLLHTEERKKKSKKSDDRVFVPQKHSQVSAKLQTVLFWGVHGTQRLAFSHNEMEDVSSREILEEQCYTLMMTYKTDLRWCAGKRSVTDSERFSRKKTPQYMVLYSTMESCSICKKISAAQCRACDSGSTCERCLGFVCNDCLVPRMIPHTPANQRLGKNFSKPVNMLMVNCGHSDTCATNNAPHHIHPGCLPQEMLIWGQGDNIASPIFGLFAYEFYRNTPKVQDVGTPWRPAVESDGLRRMSLFGERRRAVDTDTMDINIRRSRTTASQDKRWAMDTATLALNLRKMRNKE</sequence>
<gene>
    <name evidence="2" type="ORF">H072_5174</name>
</gene>
<proteinExistence type="predicted"/>
<name>S8ADA7_DACHA</name>
<dbReference type="AlphaFoldDB" id="S8ADA7"/>
<feature type="region of interest" description="Disordered" evidence="1">
    <location>
        <begin position="38"/>
        <end position="66"/>
    </location>
</feature>
<protein>
    <recommendedName>
        <fullName evidence="4">F-box domain-containing protein</fullName>
    </recommendedName>
</protein>
<comment type="caution">
    <text evidence="2">The sequence shown here is derived from an EMBL/GenBank/DDBJ whole genome shotgun (WGS) entry which is preliminary data.</text>
</comment>
<reference evidence="2 3" key="1">
    <citation type="journal article" date="2013" name="PLoS Genet.">
        <title>Genomic mechanisms accounting for the adaptation to parasitism in nematode-trapping fungi.</title>
        <authorList>
            <person name="Meerupati T."/>
            <person name="Andersson K.M."/>
            <person name="Friman E."/>
            <person name="Kumar D."/>
            <person name="Tunlid A."/>
            <person name="Ahren D."/>
        </authorList>
    </citation>
    <scope>NUCLEOTIDE SEQUENCE [LARGE SCALE GENOMIC DNA]</scope>
    <source>
        <strain evidence="2 3">CBS 200.50</strain>
    </source>
</reference>
<evidence type="ECO:0008006" key="4">
    <source>
        <dbReference type="Google" id="ProtNLM"/>
    </source>
</evidence>
<organism evidence="2 3">
    <name type="scientific">Dactylellina haptotyla (strain CBS 200.50)</name>
    <name type="common">Nematode-trapping fungus</name>
    <name type="synonym">Monacrosporium haptotylum</name>
    <dbReference type="NCBI Taxonomy" id="1284197"/>
    <lineage>
        <taxon>Eukaryota</taxon>
        <taxon>Fungi</taxon>
        <taxon>Dikarya</taxon>
        <taxon>Ascomycota</taxon>
        <taxon>Pezizomycotina</taxon>
        <taxon>Orbiliomycetes</taxon>
        <taxon>Orbiliales</taxon>
        <taxon>Orbiliaceae</taxon>
        <taxon>Dactylellina</taxon>
    </lineage>
</organism>
<feature type="compositionally biased region" description="Low complexity" evidence="1">
    <location>
        <begin position="84"/>
        <end position="93"/>
    </location>
</feature>
<dbReference type="HOGENOM" id="CLU_487462_0_0_1"/>
<dbReference type="Proteomes" id="UP000015100">
    <property type="component" value="Unassembled WGS sequence"/>
</dbReference>
<feature type="region of interest" description="Disordered" evidence="1">
    <location>
        <begin position="79"/>
        <end position="99"/>
    </location>
</feature>
<evidence type="ECO:0000313" key="2">
    <source>
        <dbReference type="EMBL" id="EPS40919.1"/>
    </source>
</evidence>
<evidence type="ECO:0000256" key="1">
    <source>
        <dbReference type="SAM" id="MobiDB-lite"/>
    </source>
</evidence>